<protein>
    <submittedName>
        <fullName evidence="2">Uncharacterized protein</fullName>
    </submittedName>
</protein>
<keyword evidence="3" id="KW-1185">Reference proteome</keyword>
<evidence type="ECO:0000313" key="3">
    <source>
        <dbReference type="Proteomes" id="UP000494363"/>
    </source>
</evidence>
<feature type="compositionally biased region" description="Basic and acidic residues" evidence="1">
    <location>
        <begin position="64"/>
        <end position="74"/>
    </location>
</feature>
<gene>
    <name evidence="2" type="ORF">LMG29542_02200</name>
</gene>
<evidence type="ECO:0000256" key="1">
    <source>
        <dbReference type="SAM" id="MobiDB-lite"/>
    </source>
</evidence>
<name>A0A6J5DL94_9BURK</name>
<feature type="region of interest" description="Disordered" evidence="1">
    <location>
        <begin position="64"/>
        <end position="86"/>
    </location>
</feature>
<dbReference type="Proteomes" id="UP000494363">
    <property type="component" value="Unassembled WGS sequence"/>
</dbReference>
<organism evidence="2 3">
    <name type="scientific">Paraburkholderia humisilvae</name>
    <dbReference type="NCBI Taxonomy" id="627669"/>
    <lineage>
        <taxon>Bacteria</taxon>
        <taxon>Pseudomonadati</taxon>
        <taxon>Pseudomonadota</taxon>
        <taxon>Betaproteobacteria</taxon>
        <taxon>Burkholderiales</taxon>
        <taxon>Burkholderiaceae</taxon>
        <taxon>Paraburkholderia</taxon>
    </lineage>
</organism>
<reference evidence="2 3" key="1">
    <citation type="submission" date="2020-04" db="EMBL/GenBank/DDBJ databases">
        <authorList>
            <person name="De Canck E."/>
        </authorList>
    </citation>
    <scope>NUCLEOTIDE SEQUENCE [LARGE SCALE GENOMIC DNA]</scope>
    <source>
        <strain evidence="2 3">LMG 29542</strain>
    </source>
</reference>
<proteinExistence type="predicted"/>
<sequence>MNDMNDINEQDIAQILKAYRSAIVSLECAAQWVEKAGDPRAAAAEIRAALKLLNEAGLDTRIARIPERKQRDAAAPDDSLGGSDDQPDYQAAFRRVCADMGAISALLGVGDYPGIDRILREITELHLKSRTGSIPEGWRPMPEVISPEMIQAALAVVWPALYRDSVYRDGDGPNLKNETMKRVERIIDQYNALMAAAPQPNINAQPDPSSAGNLPKGTAQERLDTALARYDALMASVEGCTDGGCVIRRPAGMHTNGGCRCTRAAHKMQRAMHAAKDLRTAVAALAVQVSAGAVSAGLEDEAILAPFIESGAFHRGVGGAVEGGKVEGSDYREEILSSVARLISVAQQPAGAASDAQAVRAIEIADQSMVELLRSHAVRFDALTPAFGLSTEDGTEVATLEEADPAIQEAFEWLQSRGLAELLEETTGTCILLKGHALEFLNA</sequence>
<evidence type="ECO:0000313" key="2">
    <source>
        <dbReference type="EMBL" id="CAB3753952.1"/>
    </source>
</evidence>
<dbReference type="AlphaFoldDB" id="A0A6J5DL94"/>
<dbReference type="RefSeq" id="WP_175226487.1">
    <property type="nucleotide sequence ID" value="NZ_CADIKH010000009.1"/>
</dbReference>
<accession>A0A6J5DL94</accession>
<dbReference type="EMBL" id="CADIKH010000009">
    <property type="protein sequence ID" value="CAB3753952.1"/>
    <property type="molecule type" value="Genomic_DNA"/>
</dbReference>